<dbReference type="OrthoDB" id="1430787at2759"/>
<evidence type="ECO:0000313" key="2">
    <source>
        <dbReference type="EMBL" id="RDX94423.1"/>
    </source>
</evidence>
<name>A0A371GVH3_MUCPR</name>
<evidence type="ECO:0000259" key="1">
    <source>
        <dbReference type="Pfam" id="PF17921"/>
    </source>
</evidence>
<organism evidence="2 3">
    <name type="scientific">Mucuna pruriens</name>
    <name type="common">Velvet bean</name>
    <name type="synonym">Dolichos pruriens</name>
    <dbReference type="NCBI Taxonomy" id="157652"/>
    <lineage>
        <taxon>Eukaryota</taxon>
        <taxon>Viridiplantae</taxon>
        <taxon>Streptophyta</taxon>
        <taxon>Embryophyta</taxon>
        <taxon>Tracheophyta</taxon>
        <taxon>Spermatophyta</taxon>
        <taxon>Magnoliopsida</taxon>
        <taxon>eudicotyledons</taxon>
        <taxon>Gunneridae</taxon>
        <taxon>Pentapetalae</taxon>
        <taxon>rosids</taxon>
        <taxon>fabids</taxon>
        <taxon>Fabales</taxon>
        <taxon>Fabaceae</taxon>
        <taxon>Papilionoideae</taxon>
        <taxon>50 kb inversion clade</taxon>
        <taxon>NPAAA clade</taxon>
        <taxon>indigoferoid/millettioid clade</taxon>
        <taxon>Phaseoleae</taxon>
        <taxon>Mucuna</taxon>
    </lineage>
</organism>
<sequence>MNFLTSRYCSWKLLTLGLQTSHLRFHKEHPEHTKKNLKDDPYLWRLCNDQIIHRCISDPEIQSILHFYHSASRGGHYGSSRTAQKVLDYGFYWPTIFRDAHEFVSAYEQ</sequence>
<dbReference type="AlphaFoldDB" id="A0A371GVH3"/>
<dbReference type="Pfam" id="PF17921">
    <property type="entry name" value="Integrase_H2C2"/>
    <property type="match status" value="1"/>
</dbReference>
<comment type="caution">
    <text evidence="2">The sequence shown here is derived from an EMBL/GenBank/DDBJ whole genome shotgun (WGS) entry which is preliminary data.</text>
</comment>
<proteinExistence type="predicted"/>
<evidence type="ECO:0000313" key="3">
    <source>
        <dbReference type="Proteomes" id="UP000257109"/>
    </source>
</evidence>
<dbReference type="EMBL" id="QJKJ01004377">
    <property type="protein sequence ID" value="RDX94423.1"/>
    <property type="molecule type" value="Genomic_DNA"/>
</dbReference>
<dbReference type="InterPro" id="IPR041588">
    <property type="entry name" value="Integrase_H2C2"/>
</dbReference>
<reference evidence="2" key="1">
    <citation type="submission" date="2018-05" db="EMBL/GenBank/DDBJ databases">
        <title>Draft genome of Mucuna pruriens seed.</title>
        <authorList>
            <person name="Nnadi N.E."/>
            <person name="Vos R."/>
            <person name="Hasami M.H."/>
            <person name="Devisetty U.K."/>
            <person name="Aguiy J.C."/>
        </authorList>
    </citation>
    <scope>NUCLEOTIDE SEQUENCE [LARGE SCALE GENOMIC DNA]</scope>
    <source>
        <strain evidence="2">JCA_2017</strain>
    </source>
</reference>
<feature type="domain" description="Integrase zinc-binding" evidence="1">
    <location>
        <begin position="59"/>
        <end position="106"/>
    </location>
</feature>
<accession>A0A371GVH3</accession>
<gene>
    <name evidence="2" type="ORF">CR513_23209</name>
</gene>
<dbReference type="Gene3D" id="1.10.340.70">
    <property type="match status" value="1"/>
</dbReference>
<dbReference type="Proteomes" id="UP000257109">
    <property type="component" value="Unassembled WGS sequence"/>
</dbReference>
<feature type="non-terminal residue" evidence="2">
    <location>
        <position position="1"/>
    </location>
</feature>
<protein>
    <recommendedName>
        <fullName evidence="1">Integrase zinc-binding domain-containing protein</fullName>
    </recommendedName>
</protein>
<keyword evidence="3" id="KW-1185">Reference proteome</keyword>